<accession>L1MJT7</accession>
<feature type="transmembrane region" description="Helical" evidence="1">
    <location>
        <begin position="93"/>
        <end position="122"/>
    </location>
</feature>
<dbReference type="EMBL" id="AMEM01000011">
    <property type="protein sequence ID" value="EKX91497.1"/>
    <property type="molecule type" value="Genomic_DNA"/>
</dbReference>
<feature type="domain" description="HPP transmembrane region" evidence="2">
    <location>
        <begin position="2"/>
        <end position="132"/>
    </location>
</feature>
<evidence type="ECO:0000256" key="1">
    <source>
        <dbReference type="SAM" id="Phobius"/>
    </source>
</evidence>
<sequence length="136" mass="13540">MALIVLAFIGEITGFALLTPPLAASMALIAGCPNLPLSQPRNVIGGQLLSAIVGCAVGVVSHSVWALAIAGGLALGVMLAARAAHSPAAATAILGAVIPSGQLTFILCAGIAAAILVLIGAISAKISTTKYPIYWW</sequence>
<protein>
    <submittedName>
        <fullName evidence="3">HPP family protein</fullName>
    </submittedName>
</protein>
<gene>
    <name evidence="3" type="ORF">HMPREF9997_00567</name>
</gene>
<name>L1MJT7_9CORY</name>
<evidence type="ECO:0000313" key="3">
    <source>
        <dbReference type="EMBL" id="EKX91497.1"/>
    </source>
</evidence>
<dbReference type="eggNOG" id="COG3448">
    <property type="taxonomic scope" value="Bacteria"/>
</dbReference>
<dbReference type="InterPro" id="IPR058581">
    <property type="entry name" value="TM_HPP"/>
</dbReference>
<feature type="transmembrane region" description="Helical" evidence="1">
    <location>
        <begin position="51"/>
        <end position="81"/>
    </location>
</feature>
<dbReference type="PANTHER" id="PTHR33741:SF5">
    <property type="entry name" value="TRANSMEMBRANE PROTEIN DDB_G0269096-RELATED"/>
    <property type="match status" value="1"/>
</dbReference>
<reference evidence="3 4" key="1">
    <citation type="submission" date="2012-05" db="EMBL/GenBank/DDBJ databases">
        <authorList>
            <person name="Weinstock G."/>
            <person name="Sodergren E."/>
            <person name="Lobos E.A."/>
            <person name="Fulton L."/>
            <person name="Fulton R."/>
            <person name="Courtney L."/>
            <person name="Fronick C."/>
            <person name="O'Laughlin M."/>
            <person name="Godfrey J."/>
            <person name="Wilson R.M."/>
            <person name="Miner T."/>
            <person name="Farmer C."/>
            <person name="Delehaunty K."/>
            <person name="Cordes M."/>
            <person name="Minx P."/>
            <person name="Tomlinson C."/>
            <person name="Chen J."/>
            <person name="Wollam A."/>
            <person name="Pepin K.H."/>
            <person name="Bhonagiri V."/>
            <person name="Zhang X."/>
            <person name="Suruliraj S."/>
            <person name="Warren W."/>
            <person name="Mitreva M."/>
            <person name="Mardis E.R."/>
            <person name="Wilson R.K."/>
        </authorList>
    </citation>
    <scope>NUCLEOTIDE SEQUENCE [LARGE SCALE GENOMIC DNA]</scope>
    <source>
        <strain evidence="3 4">F0235</strain>
    </source>
</reference>
<comment type="caution">
    <text evidence="3">The sequence shown here is derived from an EMBL/GenBank/DDBJ whole genome shotgun (WGS) entry which is preliminary data.</text>
</comment>
<evidence type="ECO:0000259" key="2">
    <source>
        <dbReference type="Pfam" id="PF04982"/>
    </source>
</evidence>
<dbReference type="PANTHER" id="PTHR33741">
    <property type="entry name" value="TRANSMEMBRANE PROTEIN DDB_G0269096-RELATED"/>
    <property type="match status" value="1"/>
</dbReference>
<dbReference type="HOGENOM" id="CLU_040397_3_2_11"/>
<organism evidence="3 4">
    <name type="scientific">Corynebacterium durum F0235</name>
    <dbReference type="NCBI Taxonomy" id="1035195"/>
    <lineage>
        <taxon>Bacteria</taxon>
        <taxon>Bacillati</taxon>
        <taxon>Actinomycetota</taxon>
        <taxon>Actinomycetes</taxon>
        <taxon>Mycobacteriales</taxon>
        <taxon>Corynebacteriaceae</taxon>
        <taxon>Corynebacterium</taxon>
    </lineage>
</organism>
<evidence type="ECO:0000313" key="4">
    <source>
        <dbReference type="Proteomes" id="UP000010445"/>
    </source>
</evidence>
<keyword evidence="1" id="KW-0812">Transmembrane</keyword>
<dbReference type="AlphaFoldDB" id="L1MJT7"/>
<keyword evidence="4" id="KW-1185">Reference proteome</keyword>
<keyword evidence="1" id="KW-1133">Transmembrane helix</keyword>
<keyword evidence="1" id="KW-0472">Membrane</keyword>
<proteinExistence type="predicted"/>
<dbReference type="InterPro" id="IPR007065">
    <property type="entry name" value="HPP"/>
</dbReference>
<dbReference type="PATRIC" id="fig|1035195.3.peg.507"/>
<dbReference type="Pfam" id="PF04982">
    <property type="entry name" value="TM_HPP"/>
    <property type="match status" value="1"/>
</dbReference>
<dbReference type="Proteomes" id="UP000010445">
    <property type="component" value="Unassembled WGS sequence"/>
</dbReference>
<dbReference type="STRING" id="1035195.HMPREF9997_00567"/>